<evidence type="ECO:0000313" key="2">
    <source>
        <dbReference type="Proteomes" id="UP001183202"/>
    </source>
</evidence>
<sequence>MTVTIRLEADWGLLPYFVDEGDDRFEARTDAGFARRFALPDHVMSAIEDWNQLYQRILDWDDPRSSAFAGPEEEQHFYEQGRVVCRLLRRHVPTEVRIMYVGDGNIPAEYY</sequence>
<accession>A0ABU2N956</accession>
<proteinExistence type="predicted"/>
<evidence type="ECO:0000313" key="1">
    <source>
        <dbReference type="EMBL" id="MDT0349829.1"/>
    </source>
</evidence>
<keyword evidence="2" id="KW-1185">Reference proteome</keyword>
<comment type="caution">
    <text evidence="1">The sequence shown here is derived from an EMBL/GenBank/DDBJ whole genome shotgun (WGS) entry which is preliminary data.</text>
</comment>
<reference evidence="2" key="1">
    <citation type="submission" date="2023-07" db="EMBL/GenBank/DDBJ databases">
        <title>30 novel species of actinomycetes from the DSMZ collection.</title>
        <authorList>
            <person name="Nouioui I."/>
        </authorList>
    </citation>
    <scope>NUCLEOTIDE SEQUENCE [LARGE SCALE GENOMIC DNA]</scope>
    <source>
        <strain evidence="2">DSM 45834</strain>
    </source>
</reference>
<dbReference type="Proteomes" id="UP001183202">
    <property type="component" value="Unassembled WGS sequence"/>
</dbReference>
<evidence type="ECO:0008006" key="3">
    <source>
        <dbReference type="Google" id="ProtNLM"/>
    </source>
</evidence>
<gene>
    <name evidence="1" type="ORF">RM445_09880</name>
</gene>
<organism evidence="1 2">
    <name type="scientific">Pseudonocardia charpentierae</name>
    <dbReference type="NCBI Taxonomy" id="3075545"/>
    <lineage>
        <taxon>Bacteria</taxon>
        <taxon>Bacillati</taxon>
        <taxon>Actinomycetota</taxon>
        <taxon>Actinomycetes</taxon>
        <taxon>Pseudonocardiales</taxon>
        <taxon>Pseudonocardiaceae</taxon>
        <taxon>Pseudonocardia</taxon>
    </lineage>
</organism>
<dbReference type="RefSeq" id="WP_311555862.1">
    <property type="nucleotide sequence ID" value="NZ_JAVREJ010000005.1"/>
</dbReference>
<dbReference type="EMBL" id="JAVREJ010000005">
    <property type="protein sequence ID" value="MDT0349829.1"/>
    <property type="molecule type" value="Genomic_DNA"/>
</dbReference>
<protein>
    <recommendedName>
        <fullName evidence="3">Immunity protein 7</fullName>
    </recommendedName>
</protein>
<name>A0ABU2N956_9PSEU</name>